<keyword evidence="1" id="KW-0732">Signal</keyword>
<gene>
    <name evidence="2" type="ORF">TSOC_012596</name>
</gene>
<feature type="chain" id="PRO_5014448652" description="DUF4136 domain-containing protein" evidence="1">
    <location>
        <begin position="37"/>
        <end position="247"/>
    </location>
</feature>
<dbReference type="Proteomes" id="UP000236333">
    <property type="component" value="Unassembled WGS sequence"/>
</dbReference>
<keyword evidence="3" id="KW-1185">Reference proteome</keyword>
<evidence type="ECO:0000256" key="1">
    <source>
        <dbReference type="SAM" id="SignalP"/>
    </source>
</evidence>
<proteinExistence type="predicted"/>
<dbReference type="EMBL" id="PGGS01000873">
    <property type="protein sequence ID" value="PNH01510.1"/>
    <property type="molecule type" value="Genomic_DNA"/>
</dbReference>
<sequence length="247" mass="26420">MASQTGEAGRRPIVRKGAVLAVLAIALLSCAPTADAARRAFLGDLENADGRSGRKLLEAAPELEILAEVDYAVLDVLSADYDESIGSYGGLGVYGYYGSFTGVYGSYGGSLFVDYETIIDENTLISAEIPREEPPPRRRAMEEDVLVDLPVLVTDYAFDYAAVESPGGYGFYAGIGFGMYYGSVPVYAAYGGYGGGGITLDYEGVERWWETAMEADELLGRAVDEASSEDLMDNLDAGDPLFVVPKM</sequence>
<organism evidence="2 3">
    <name type="scientific">Tetrabaena socialis</name>
    <dbReference type="NCBI Taxonomy" id="47790"/>
    <lineage>
        <taxon>Eukaryota</taxon>
        <taxon>Viridiplantae</taxon>
        <taxon>Chlorophyta</taxon>
        <taxon>core chlorophytes</taxon>
        <taxon>Chlorophyceae</taxon>
        <taxon>CS clade</taxon>
        <taxon>Chlamydomonadales</taxon>
        <taxon>Tetrabaenaceae</taxon>
        <taxon>Tetrabaena</taxon>
    </lineage>
</organism>
<reference evidence="2 3" key="1">
    <citation type="journal article" date="2017" name="Mol. Biol. Evol.">
        <title>The 4-celled Tetrabaena socialis nuclear genome reveals the essential components for genetic control of cell number at the origin of multicellularity in the volvocine lineage.</title>
        <authorList>
            <person name="Featherston J."/>
            <person name="Arakaki Y."/>
            <person name="Hanschen E.R."/>
            <person name="Ferris P.J."/>
            <person name="Michod R.E."/>
            <person name="Olson B.J.S.C."/>
            <person name="Nozaki H."/>
            <person name="Durand P.M."/>
        </authorList>
    </citation>
    <scope>NUCLEOTIDE SEQUENCE [LARGE SCALE GENOMIC DNA]</scope>
    <source>
        <strain evidence="2 3">NIES-571</strain>
    </source>
</reference>
<evidence type="ECO:0000313" key="2">
    <source>
        <dbReference type="EMBL" id="PNH01510.1"/>
    </source>
</evidence>
<comment type="caution">
    <text evidence="2">The sequence shown here is derived from an EMBL/GenBank/DDBJ whole genome shotgun (WGS) entry which is preliminary data.</text>
</comment>
<protein>
    <recommendedName>
        <fullName evidence="4">DUF4136 domain-containing protein</fullName>
    </recommendedName>
</protein>
<name>A0A2J7ZMN1_9CHLO</name>
<dbReference type="AlphaFoldDB" id="A0A2J7ZMN1"/>
<evidence type="ECO:0000313" key="3">
    <source>
        <dbReference type="Proteomes" id="UP000236333"/>
    </source>
</evidence>
<feature type="signal peptide" evidence="1">
    <location>
        <begin position="1"/>
        <end position="36"/>
    </location>
</feature>
<accession>A0A2J7ZMN1</accession>
<evidence type="ECO:0008006" key="4">
    <source>
        <dbReference type="Google" id="ProtNLM"/>
    </source>
</evidence>